<feature type="transmembrane region" description="Helical" evidence="2">
    <location>
        <begin position="25"/>
        <end position="47"/>
    </location>
</feature>
<dbReference type="eggNOG" id="COG4292">
    <property type="taxonomic scope" value="Bacteria"/>
</dbReference>
<organism evidence="4">
    <name type="scientific">Isoptericola variabilis (strain 225)</name>
    <dbReference type="NCBI Taxonomy" id="743718"/>
    <lineage>
        <taxon>Bacteria</taxon>
        <taxon>Bacillati</taxon>
        <taxon>Actinomycetota</taxon>
        <taxon>Actinomycetes</taxon>
        <taxon>Micrococcales</taxon>
        <taxon>Promicromonosporaceae</taxon>
        <taxon>Isoptericola</taxon>
    </lineage>
</organism>
<protein>
    <submittedName>
        <fullName evidence="3">Uncharacterized protein</fullName>
    </submittedName>
</protein>
<feature type="region of interest" description="Disordered" evidence="1">
    <location>
        <begin position="1"/>
        <end position="22"/>
    </location>
</feature>
<evidence type="ECO:0000256" key="2">
    <source>
        <dbReference type="SAM" id="Phobius"/>
    </source>
</evidence>
<dbReference type="STRING" id="743718.Isova_0979"/>
<reference evidence="3 4" key="1">
    <citation type="submission" date="2011-05" db="EMBL/GenBank/DDBJ databases">
        <title>Complete sequence of Isoptericola variabilis 225.</title>
        <authorList>
            <consortium name="US DOE Joint Genome Institute"/>
            <person name="Lucas S."/>
            <person name="Han J."/>
            <person name="Lapidus A."/>
            <person name="Cheng J.-F."/>
            <person name="Goodwin L."/>
            <person name="Pitluck S."/>
            <person name="Peters L."/>
            <person name="Mikhailova N."/>
            <person name="Zeytun A."/>
            <person name="Han C."/>
            <person name="Tapia R."/>
            <person name="Land M."/>
            <person name="Hauser L."/>
            <person name="Kyrpides N."/>
            <person name="Ivanova N."/>
            <person name="Pagani I."/>
            <person name="Siebers A."/>
            <person name="Allgaier M."/>
            <person name="Thelen M."/>
            <person name="Hugenholtz P."/>
            <person name="Gladden J."/>
            <person name="Woyke T."/>
        </authorList>
    </citation>
    <scope>NUCLEOTIDE SEQUENCE [LARGE SCALE GENOMIC DNA]</scope>
    <source>
        <strain evidence="4">225</strain>
    </source>
</reference>
<sequence>MNLSSDAAGTVRRVRRMSGRDPRQAFRGATPLELLFGLAFVVAFGVAGEEAAHFLVEDHVGEG</sequence>
<keyword evidence="2" id="KW-1133">Transmembrane helix</keyword>
<evidence type="ECO:0000313" key="3">
    <source>
        <dbReference type="EMBL" id="AEG43763.1"/>
    </source>
</evidence>
<accession>F6FPX4</accession>
<dbReference type="AlphaFoldDB" id="F6FPX4"/>
<dbReference type="Proteomes" id="UP000009236">
    <property type="component" value="Chromosome"/>
</dbReference>
<dbReference type="RefSeq" id="WP_013838155.1">
    <property type="nucleotide sequence ID" value="NC_015588.1"/>
</dbReference>
<keyword evidence="2" id="KW-0472">Membrane</keyword>
<dbReference type="EMBL" id="CP002810">
    <property type="protein sequence ID" value="AEG43763.1"/>
    <property type="molecule type" value="Genomic_DNA"/>
</dbReference>
<gene>
    <name evidence="3" type="ordered locus">Isova_0979</name>
</gene>
<evidence type="ECO:0000313" key="4">
    <source>
        <dbReference type="Proteomes" id="UP000009236"/>
    </source>
</evidence>
<dbReference type="HOGENOM" id="CLU_2879859_0_0_11"/>
<dbReference type="KEGG" id="iva:Isova_0979"/>
<keyword evidence="2" id="KW-0812">Transmembrane</keyword>
<keyword evidence="4" id="KW-1185">Reference proteome</keyword>
<name>F6FPX4_ISOV2</name>
<proteinExistence type="predicted"/>
<evidence type="ECO:0000256" key="1">
    <source>
        <dbReference type="SAM" id="MobiDB-lite"/>
    </source>
</evidence>